<organism evidence="3 4">
    <name type="scientific">Caenorhabditis briggsae</name>
    <dbReference type="NCBI Taxonomy" id="6238"/>
    <lineage>
        <taxon>Eukaryota</taxon>
        <taxon>Metazoa</taxon>
        <taxon>Ecdysozoa</taxon>
        <taxon>Nematoda</taxon>
        <taxon>Chromadorea</taxon>
        <taxon>Rhabditida</taxon>
        <taxon>Rhabditina</taxon>
        <taxon>Rhabditomorpha</taxon>
        <taxon>Rhabditoidea</taxon>
        <taxon>Rhabditidae</taxon>
        <taxon>Peloderinae</taxon>
        <taxon>Caenorhabditis</taxon>
    </lineage>
</organism>
<evidence type="ECO:0000313" key="3">
    <source>
        <dbReference type="EMBL" id="UMM32442.1"/>
    </source>
</evidence>
<accession>A0AAE9JJR3</accession>
<evidence type="ECO:0000313" key="4">
    <source>
        <dbReference type="Proteomes" id="UP000829354"/>
    </source>
</evidence>
<feature type="coiled-coil region" evidence="1">
    <location>
        <begin position="95"/>
        <end position="242"/>
    </location>
</feature>
<dbReference type="AlphaFoldDB" id="A0AAE9JJR3"/>
<feature type="coiled-coil region" evidence="1">
    <location>
        <begin position="10"/>
        <end position="44"/>
    </location>
</feature>
<dbReference type="Proteomes" id="UP000829354">
    <property type="component" value="Chromosome V"/>
</dbReference>
<reference evidence="3 4" key="1">
    <citation type="submission" date="2022-04" db="EMBL/GenBank/DDBJ databases">
        <title>Chromosome-level reference genomes for two strains of Caenorhabditis briggsae: an improved platform for comparative genomics.</title>
        <authorList>
            <person name="Stevens L."/>
            <person name="Andersen E."/>
        </authorList>
    </citation>
    <scope>NUCLEOTIDE SEQUENCE [LARGE SCALE GENOMIC DNA]</scope>
    <source>
        <strain evidence="3">VX34</strain>
        <tissue evidence="3">Whole-organism</tissue>
    </source>
</reference>
<protein>
    <submittedName>
        <fullName evidence="3">Uncharacterized protein</fullName>
    </submittedName>
</protein>
<name>A0AAE9JJR3_CAEBR</name>
<evidence type="ECO:0000256" key="2">
    <source>
        <dbReference type="SAM" id="MobiDB-lite"/>
    </source>
</evidence>
<dbReference type="EMBL" id="CP092624">
    <property type="protein sequence ID" value="UMM32442.1"/>
    <property type="molecule type" value="Genomic_DNA"/>
</dbReference>
<feature type="coiled-coil region" evidence="1">
    <location>
        <begin position="282"/>
        <end position="309"/>
    </location>
</feature>
<keyword evidence="1" id="KW-0175">Coiled coil</keyword>
<proteinExistence type="predicted"/>
<gene>
    <name evidence="3" type="ORF">L5515_006230</name>
</gene>
<evidence type="ECO:0000256" key="1">
    <source>
        <dbReference type="SAM" id="Coils"/>
    </source>
</evidence>
<feature type="region of interest" description="Disordered" evidence="2">
    <location>
        <begin position="72"/>
        <end position="91"/>
    </location>
</feature>
<sequence>MSYGEDQPTFEELMEVAQKQQEVIEIYEQQMDASRLECSKLTEENDKKSEIIKLMETSEILLKAEIESLRNKKEMKAETKQKPEETREDRELETVEELRLKCKELTYKLESMKTQQTSLEIELETQKKNNEFVRNELIEERKQRASEKDRLTSNYQILEQQLKQNMEEIQTKLNKSKMELGQLKTDLEMKEHREKQLERLYEDVMVEVNEIRKEKSAVVVRCSSMSAEIGELKAKNQQLKARIPGNENDMEDMNKLLGDQSHLIAALREETKLLARKVEVDSREYRTTIKTLKHDKRELQQRIEALLRVD</sequence>
<keyword evidence="4" id="KW-1185">Reference proteome</keyword>